<proteinExistence type="predicted"/>
<dbReference type="InterPro" id="IPR003959">
    <property type="entry name" value="ATPase_AAA_core"/>
</dbReference>
<dbReference type="InterPro" id="IPR052922">
    <property type="entry name" value="Cytidylate_Kinase-2"/>
</dbReference>
<organism evidence="2 3">
    <name type="scientific">Falsiruegeria mediterranea M17</name>
    <dbReference type="NCBI Taxonomy" id="1200281"/>
    <lineage>
        <taxon>Bacteria</taxon>
        <taxon>Pseudomonadati</taxon>
        <taxon>Pseudomonadota</taxon>
        <taxon>Alphaproteobacteria</taxon>
        <taxon>Rhodobacterales</taxon>
        <taxon>Roseobacteraceae</taxon>
        <taxon>Falsiruegeria</taxon>
    </lineage>
</organism>
<dbReference type="OrthoDB" id="7210594at2"/>
<feature type="domain" description="ATPase AAA-type core" evidence="1">
    <location>
        <begin position="4"/>
        <end position="58"/>
    </location>
</feature>
<dbReference type="RefSeq" id="WP_108788307.1">
    <property type="nucleotide sequence ID" value="NZ_ONZG01000006.1"/>
</dbReference>
<evidence type="ECO:0000259" key="1">
    <source>
        <dbReference type="Pfam" id="PF00004"/>
    </source>
</evidence>
<reference evidence="3" key="1">
    <citation type="submission" date="2018-03" db="EMBL/GenBank/DDBJ databases">
        <authorList>
            <person name="Rodrigo-Torres L."/>
            <person name="Arahal R. D."/>
            <person name="Lucena T."/>
        </authorList>
    </citation>
    <scope>NUCLEOTIDE SEQUENCE [LARGE SCALE GENOMIC DNA]</scope>
    <source>
        <strain evidence="3">CECT 7615</strain>
    </source>
</reference>
<name>A0A2R8C9U0_9RHOB</name>
<dbReference type="SUPFAM" id="SSF52540">
    <property type="entry name" value="P-loop containing nucleoside triphosphate hydrolases"/>
    <property type="match status" value="1"/>
</dbReference>
<keyword evidence="3" id="KW-1185">Reference proteome</keyword>
<dbReference type="Pfam" id="PF00004">
    <property type="entry name" value="AAA"/>
    <property type="match status" value="1"/>
</dbReference>
<gene>
    <name evidence="2" type="ORF">TRM7615_02688</name>
</gene>
<dbReference type="PANTHER" id="PTHR37816">
    <property type="entry name" value="YALI0E33011P"/>
    <property type="match status" value="1"/>
</dbReference>
<dbReference type="GO" id="GO:0016887">
    <property type="term" value="F:ATP hydrolysis activity"/>
    <property type="evidence" value="ECO:0007669"/>
    <property type="project" value="InterPro"/>
</dbReference>
<dbReference type="InterPro" id="IPR027417">
    <property type="entry name" value="P-loop_NTPase"/>
</dbReference>
<dbReference type="Gene3D" id="3.40.50.300">
    <property type="entry name" value="P-loop containing nucleotide triphosphate hydrolases"/>
    <property type="match status" value="1"/>
</dbReference>
<protein>
    <recommendedName>
        <fullName evidence="1">ATPase AAA-type core domain-containing protein</fullName>
    </recommendedName>
</protein>
<dbReference type="AlphaFoldDB" id="A0A2R8C9U0"/>
<accession>A0A2R8C9U0</accession>
<sequence length="167" mass="19568">MQRIMIIGGPGSGKSTMARALGARLSLPVVHMDPIYWQGDWVERGKATVMQMAKAAADAPTWVFDGNHSRSMDYRADRADTIIFLDMPRWLRTWRILWRSARFYGRTRPDMGPNCPERFDRGFLSFSWNYQTDGRLRALDFVARWSGRRDTHILRSRSEVRRFLRQV</sequence>
<dbReference type="EMBL" id="ONZG01000006">
    <property type="protein sequence ID" value="SPJ29175.1"/>
    <property type="molecule type" value="Genomic_DNA"/>
</dbReference>
<dbReference type="PANTHER" id="PTHR37816:SF3">
    <property type="entry name" value="MODULATES DNA TOPOLOGY"/>
    <property type="match status" value="1"/>
</dbReference>
<dbReference type="Proteomes" id="UP000244898">
    <property type="component" value="Unassembled WGS sequence"/>
</dbReference>
<evidence type="ECO:0000313" key="3">
    <source>
        <dbReference type="Proteomes" id="UP000244898"/>
    </source>
</evidence>
<dbReference type="GO" id="GO:0005524">
    <property type="term" value="F:ATP binding"/>
    <property type="evidence" value="ECO:0007669"/>
    <property type="project" value="InterPro"/>
</dbReference>
<evidence type="ECO:0000313" key="2">
    <source>
        <dbReference type="EMBL" id="SPJ29175.1"/>
    </source>
</evidence>